<gene>
    <name evidence="22" type="ORF">KY290_026740</name>
</gene>
<dbReference type="SUPFAM" id="SSF51126">
    <property type="entry name" value="Pectin lyase-like"/>
    <property type="match status" value="1"/>
</dbReference>
<evidence type="ECO:0000256" key="2">
    <source>
        <dbReference type="ARBA" id="ARBA00005184"/>
    </source>
</evidence>
<dbReference type="InterPro" id="IPR028889">
    <property type="entry name" value="USP"/>
</dbReference>
<keyword evidence="23" id="KW-1185">Reference proteome</keyword>
<feature type="region of interest" description="Disordered" evidence="19">
    <location>
        <begin position="553"/>
        <end position="578"/>
    </location>
</feature>
<evidence type="ECO:0000256" key="5">
    <source>
        <dbReference type="ARBA" id="ARBA00009085"/>
    </source>
</evidence>
<evidence type="ECO:0000256" key="13">
    <source>
        <dbReference type="ARBA" id="ARBA00023085"/>
    </source>
</evidence>
<comment type="similarity">
    <text evidence="5">Belongs to the peptidase C19 family.</text>
</comment>
<sequence length="1486" mass="165142">MVSGSGISARRIVVDARHHMLGRLSSILAKELLNGQRVVVVRCEEICLSGGLVRQKMKYLRFLRKRMNTKPSHGPIHFRAPSKILWRTIRGMIPHKTKRGAAALARLKVYEGVPPPYDKIKRMVIPDALKVLRLQAGHKYCLLGKLSSEVGWNHYDTIKELENKRKERAQVAYERRKQLAKLRVKAEKAAEEKLGPQLAVIEPIKEQVKIPIEKPYIYLKGEGKRKTNVTWDGHESINTDATFISEADYTLVKSITFINSYNIPPKGSNVVIQAVAAMISGDKSTFYRCGFIGVQDTLWDEQGRHYFKLCTIVGAIDFIFGNGQSIYERCALVVNAGRLNGPGFITAQGRTSQHDQSGFVFKNCEVFGTGFTYLGRPWRDYARVLFYDCSMSNVVVSPGWYAWNSSGRENQLTFSEENCNGIGSNTTQRVPWATKLSQQELQQLTSLSFIDNEGWIMKQPLKMNERYTLKNRQEGIMGKKAKKKARSGVKETRNPVASANRIDEKISPNIETHDDAVSVVNDRKGCPHVDKVIDVDKVSAKLKSSKPVRCEDCKEGVADRQASRTKGKQGKKKGSADPKQKSKAIWVCLVCGHFSCGGVGLPTTPQSHAVRHARQYHHPLAVQFENPQLRWCFLCNTLLHAKKVEDGSEQKDVLEDIAKMIKRRPSEGPTTDVEAVWFGSGSVTSEIKSEASASISADGKGGCAIRGLVNLGNTCFFNSIMQNLLAMNRLRDYFLKFDGFSGPLTADLKKLFTDTTNEASLKESVNPKSLFGSLCTKAPQFRGYQQQDSHELLRCLLDRLCTEELTCRKQIKSSQDGGKSLSSCPTFVDEIFGGRLSSTVSCLECGHTSVVYEPFLDLSLPVPTKKPPSKGAQSVSHAKISKPPKRSGKVLPKVSRDAASLNSQRNGEKPLSHVYPKVPVTEGMILPSDTSLESIDAGVMADNTGLTSQDSCFTQKSRNEETCEGVTRQLATVDNSTWLDFLEQDTLPNGDDADSEVDHILTNQGSETGSVQPVDLLQNNLDADTEMKLTCTDSTRSPNDLMCLDDQGQSKSQDCDIASEFSKRLLIKESGKISSVDSNLGTDSCTRLSEDDAPLQLQESEILLLPYKEVTSIAGDMLKEGSEVSSAAVGWEEDSLDLDGVGDLFSEPESDARSLCNAAVSQANGLREASFTVSNISVSDPEELDNTDAPVSVKSCLAYFTKPELLSKSEHAWQCENCTKVLKEKRMKSKNKLTKPRSHSMVNGHEDKNPNGVSSSGTSPPPERRTHNGSTDKDALETFEDRLLSPKGTSPRADRDSVSWLSENSTQENHSETSSQVNRDYQTNKVQLLEAPLISAISESEESENEETDFKRVRVERDATKRILIDKVPPILSIHLKRFRQDARGRLSKLSCHVNFRDAVDLKPYVDTRCLQKDTYKYQLIGVVVHSGTMRGGHYVAYVRGGPKITGKDENAEDFVWYYASDTHVREVSLKDVLRSEAYILFYEET</sequence>
<accession>A0ABQ7UXC4</accession>
<feature type="compositionally biased region" description="Basic and acidic residues" evidence="19">
    <location>
        <begin position="1262"/>
        <end position="1284"/>
    </location>
</feature>
<dbReference type="PANTHER" id="PTHR31321:SF76">
    <property type="entry name" value="PECTINESTERASE 10-RELATED"/>
    <property type="match status" value="1"/>
</dbReference>
<dbReference type="InterPro" id="IPR036899">
    <property type="entry name" value="Ribosomal_uL13_sf"/>
</dbReference>
<evidence type="ECO:0000256" key="9">
    <source>
        <dbReference type="ARBA" id="ARBA00022771"/>
    </source>
</evidence>
<dbReference type="SUPFAM" id="SSF52161">
    <property type="entry name" value="Ribosomal protein L13"/>
    <property type="match status" value="1"/>
</dbReference>
<dbReference type="InterPro" id="IPR001607">
    <property type="entry name" value="Znf_UBP"/>
</dbReference>
<evidence type="ECO:0000256" key="8">
    <source>
        <dbReference type="ARBA" id="ARBA00022723"/>
    </source>
</evidence>
<feature type="compositionally biased region" description="Polar residues" evidence="19">
    <location>
        <begin position="1299"/>
        <end position="1319"/>
    </location>
</feature>
<dbReference type="InterPro" id="IPR018200">
    <property type="entry name" value="USP_CS"/>
</dbReference>
<dbReference type="InterPro" id="IPR033131">
    <property type="entry name" value="Pectinesterase_Asp_AS"/>
</dbReference>
<dbReference type="InterPro" id="IPR023563">
    <property type="entry name" value="Ribosomal_uL13_CS"/>
</dbReference>
<evidence type="ECO:0000256" key="11">
    <source>
        <dbReference type="ARBA" id="ARBA00022833"/>
    </source>
</evidence>
<feature type="region of interest" description="Disordered" evidence="19">
    <location>
        <begin position="864"/>
        <end position="914"/>
    </location>
</feature>
<evidence type="ECO:0000256" key="4">
    <source>
        <dbReference type="ARBA" id="ARBA00008891"/>
    </source>
</evidence>
<dbReference type="PROSITE" id="PS00973">
    <property type="entry name" value="USP_2"/>
    <property type="match status" value="1"/>
</dbReference>
<keyword evidence="13" id="KW-0063">Aspartyl esterase</keyword>
<comment type="similarity">
    <text evidence="3 18">Belongs to the universal ribosomal protein uL13 family.</text>
</comment>
<dbReference type="Gene3D" id="6.10.250.3250">
    <property type="match status" value="1"/>
</dbReference>
<evidence type="ECO:0000256" key="15">
    <source>
        <dbReference type="ARBA" id="ARBA00047928"/>
    </source>
</evidence>
<dbReference type="Gene3D" id="3.30.40.10">
    <property type="entry name" value="Zinc/RING finger domain, C3HC4 (zinc finger)"/>
    <property type="match status" value="1"/>
</dbReference>
<dbReference type="Pfam" id="PF01095">
    <property type="entry name" value="Pectinesterase"/>
    <property type="match status" value="1"/>
</dbReference>
<dbReference type="PROSITE" id="PS50235">
    <property type="entry name" value="USP_3"/>
    <property type="match status" value="1"/>
</dbReference>
<dbReference type="Gene3D" id="3.90.70.10">
    <property type="entry name" value="Cysteine proteinases"/>
    <property type="match status" value="2"/>
</dbReference>
<feature type="region of interest" description="Disordered" evidence="19">
    <location>
        <begin position="1225"/>
        <end position="1319"/>
    </location>
</feature>
<proteinExistence type="inferred from homology"/>
<dbReference type="InterPro" id="IPR005755">
    <property type="entry name" value="Ribosomal_uL13_euk/arc"/>
</dbReference>
<dbReference type="Proteomes" id="UP000826656">
    <property type="component" value="Unassembled WGS sequence"/>
</dbReference>
<dbReference type="InterPro" id="IPR012334">
    <property type="entry name" value="Pectin_lyas_fold"/>
</dbReference>
<feature type="active site" evidence="17">
    <location>
        <position position="317"/>
    </location>
</feature>
<feature type="domain" description="USP" evidence="20">
    <location>
        <begin position="706"/>
        <end position="1486"/>
    </location>
</feature>
<evidence type="ECO:0000313" key="22">
    <source>
        <dbReference type="EMBL" id="KAH0756470.1"/>
    </source>
</evidence>
<dbReference type="InterPro" id="IPR038765">
    <property type="entry name" value="Papain-like_cys_pep_sf"/>
</dbReference>
<dbReference type="Gene3D" id="3.90.1180.10">
    <property type="entry name" value="Ribosomal protein L13"/>
    <property type="match status" value="1"/>
</dbReference>
<dbReference type="InterPro" id="IPR013083">
    <property type="entry name" value="Znf_RING/FYVE/PHD"/>
</dbReference>
<keyword evidence="14 18" id="KW-0687">Ribonucleoprotein</keyword>
<evidence type="ECO:0000256" key="6">
    <source>
        <dbReference type="ARBA" id="ARBA00013229"/>
    </source>
</evidence>
<keyword evidence="9 16" id="KW-0863">Zinc-finger</keyword>
<dbReference type="EMBL" id="JAIVGD010000018">
    <property type="protein sequence ID" value="KAH0756470.1"/>
    <property type="molecule type" value="Genomic_DNA"/>
</dbReference>
<dbReference type="SUPFAM" id="SSF54001">
    <property type="entry name" value="Cysteine proteinases"/>
    <property type="match status" value="1"/>
</dbReference>
<keyword evidence="12 18" id="KW-0689">Ribosomal protein</keyword>
<evidence type="ECO:0000256" key="10">
    <source>
        <dbReference type="ARBA" id="ARBA00022801"/>
    </source>
</evidence>
<feature type="domain" description="UBP-type" evidence="21">
    <location>
        <begin position="524"/>
        <end position="659"/>
    </location>
</feature>
<dbReference type="InterPro" id="IPR001394">
    <property type="entry name" value="Peptidase_C19_UCH"/>
</dbReference>
<comment type="catalytic activity">
    <reaction evidence="15">
        <text>[(1-&gt;4)-alpha-D-galacturonosyl methyl ester](n) + n H2O = [(1-&gt;4)-alpha-D-galacturonosyl](n) + n methanol + n H(+)</text>
        <dbReference type="Rhea" id="RHEA:22380"/>
        <dbReference type="Rhea" id="RHEA-COMP:14570"/>
        <dbReference type="Rhea" id="RHEA-COMP:14573"/>
        <dbReference type="ChEBI" id="CHEBI:15377"/>
        <dbReference type="ChEBI" id="CHEBI:15378"/>
        <dbReference type="ChEBI" id="CHEBI:17790"/>
        <dbReference type="ChEBI" id="CHEBI:140522"/>
        <dbReference type="ChEBI" id="CHEBI:140523"/>
        <dbReference type="EC" id="3.1.1.11"/>
    </reaction>
</comment>
<evidence type="ECO:0000256" key="12">
    <source>
        <dbReference type="ARBA" id="ARBA00022980"/>
    </source>
</evidence>
<name>A0ABQ7UXC4_SOLTU</name>
<dbReference type="Gene3D" id="2.160.20.10">
    <property type="entry name" value="Single-stranded right-handed beta-helix, Pectin lyase-like"/>
    <property type="match status" value="1"/>
</dbReference>
<comment type="similarity">
    <text evidence="4">Belongs to the pectinesterase family.</text>
</comment>
<keyword evidence="7" id="KW-0964">Secreted</keyword>
<feature type="compositionally biased region" description="Basic residues" evidence="19">
    <location>
        <begin position="563"/>
        <end position="573"/>
    </location>
</feature>
<feature type="compositionally biased region" description="Basic and acidic residues" evidence="19">
    <location>
        <begin position="553"/>
        <end position="562"/>
    </location>
</feature>
<keyword evidence="10" id="KW-0378">Hydrolase</keyword>
<comment type="pathway">
    <text evidence="2">Glycan metabolism; pectin degradation; 2-dehydro-3-deoxy-D-gluconate from pectin: step 1/5.</text>
</comment>
<dbReference type="PROSITE" id="PS00783">
    <property type="entry name" value="RIBOSOMAL_L13"/>
    <property type="match status" value="1"/>
</dbReference>
<evidence type="ECO:0000259" key="21">
    <source>
        <dbReference type="PROSITE" id="PS50271"/>
    </source>
</evidence>
<feature type="compositionally biased region" description="Basic residues" evidence="19">
    <location>
        <begin position="1225"/>
        <end position="1238"/>
    </location>
</feature>
<protein>
    <recommendedName>
        <fullName evidence="6">pectinesterase</fullName>
        <ecNumber evidence="6">3.1.1.11</ecNumber>
    </recommendedName>
</protein>
<evidence type="ECO:0000259" key="20">
    <source>
        <dbReference type="PROSITE" id="PS50235"/>
    </source>
</evidence>
<evidence type="ECO:0000256" key="1">
    <source>
        <dbReference type="ARBA" id="ARBA00004613"/>
    </source>
</evidence>
<dbReference type="InterPro" id="IPR000070">
    <property type="entry name" value="Pectinesterase_cat"/>
</dbReference>
<evidence type="ECO:0000256" key="17">
    <source>
        <dbReference type="PROSITE-ProRule" id="PRU10040"/>
    </source>
</evidence>
<dbReference type="PANTHER" id="PTHR31321">
    <property type="entry name" value="ACYL-COA THIOESTER HYDROLASE YBHC-RELATED"/>
    <property type="match status" value="1"/>
</dbReference>
<evidence type="ECO:0000256" key="18">
    <source>
        <dbReference type="RuleBase" id="RU003877"/>
    </source>
</evidence>
<dbReference type="SMART" id="SM00290">
    <property type="entry name" value="ZnF_UBP"/>
    <property type="match status" value="1"/>
</dbReference>
<dbReference type="HAMAP" id="MF_01366">
    <property type="entry name" value="Ribosomal_uL13"/>
    <property type="match status" value="1"/>
</dbReference>
<evidence type="ECO:0000256" key="14">
    <source>
        <dbReference type="ARBA" id="ARBA00023274"/>
    </source>
</evidence>
<reference evidence="22 23" key="1">
    <citation type="journal article" date="2021" name="bioRxiv">
        <title>Chromosome-scale and haplotype-resolved genome assembly of a tetraploid potato cultivar.</title>
        <authorList>
            <person name="Sun H."/>
            <person name="Jiao W.-B."/>
            <person name="Krause K."/>
            <person name="Campoy J.A."/>
            <person name="Goel M."/>
            <person name="Folz-Donahue K."/>
            <person name="Kukat C."/>
            <person name="Huettel B."/>
            <person name="Schneeberger K."/>
        </authorList>
    </citation>
    <scope>NUCLEOTIDE SEQUENCE [LARGE SCALE GENOMIC DNA]</scope>
    <source>
        <strain evidence="22">SolTubOtavaFocal</strain>
        <tissue evidence="22">Leaves</tissue>
    </source>
</reference>
<dbReference type="InterPro" id="IPR011050">
    <property type="entry name" value="Pectin_lyase_fold/virulence"/>
</dbReference>
<dbReference type="CDD" id="cd00392">
    <property type="entry name" value="Ribosomal_L13"/>
    <property type="match status" value="1"/>
</dbReference>
<dbReference type="PROSITE" id="PS50271">
    <property type="entry name" value="ZF_UBP"/>
    <property type="match status" value="1"/>
</dbReference>
<feature type="compositionally biased region" description="Basic residues" evidence="19">
    <location>
        <begin position="879"/>
        <end position="888"/>
    </location>
</feature>
<evidence type="ECO:0000256" key="19">
    <source>
        <dbReference type="SAM" id="MobiDB-lite"/>
    </source>
</evidence>
<evidence type="ECO:0000256" key="3">
    <source>
        <dbReference type="ARBA" id="ARBA00006227"/>
    </source>
</evidence>
<evidence type="ECO:0000256" key="16">
    <source>
        <dbReference type="PROSITE-ProRule" id="PRU00502"/>
    </source>
</evidence>
<keyword evidence="11" id="KW-0862">Zinc</keyword>
<organism evidence="22 23">
    <name type="scientific">Solanum tuberosum</name>
    <name type="common">Potato</name>
    <dbReference type="NCBI Taxonomy" id="4113"/>
    <lineage>
        <taxon>Eukaryota</taxon>
        <taxon>Viridiplantae</taxon>
        <taxon>Streptophyta</taxon>
        <taxon>Embryophyta</taxon>
        <taxon>Tracheophyta</taxon>
        <taxon>Spermatophyta</taxon>
        <taxon>Magnoliopsida</taxon>
        <taxon>eudicotyledons</taxon>
        <taxon>Gunneridae</taxon>
        <taxon>Pentapetalae</taxon>
        <taxon>asterids</taxon>
        <taxon>lamiids</taxon>
        <taxon>Solanales</taxon>
        <taxon>Solanaceae</taxon>
        <taxon>Solanoideae</taxon>
        <taxon>Solaneae</taxon>
        <taxon>Solanum</taxon>
    </lineage>
</organism>
<dbReference type="InterPro" id="IPR005822">
    <property type="entry name" value="Ribosomal_uL13"/>
</dbReference>
<dbReference type="PROSITE" id="PS00503">
    <property type="entry name" value="PECTINESTERASE_2"/>
    <property type="match status" value="1"/>
</dbReference>
<dbReference type="Pfam" id="PF00572">
    <property type="entry name" value="Ribosomal_L13"/>
    <property type="match status" value="1"/>
</dbReference>
<evidence type="ECO:0000313" key="23">
    <source>
        <dbReference type="Proteomes" id="UP000826656"/>
    </source>
</evidence>
<comment type="subcellular location">
    <subcellularLocation>
        <location evidence="1">Secreted</location>
    </subcellularLocation>
</comment>
<comment type="caution">
    <text evidence="22">The sequence shown here is derived from an EMBL/GenBank/DDBJ whole genome shotgun (WGS) entry which is preliminary data.</text>
</comment>
<dbReference type="Pfam" id="PF02148">
    <property type="entry name" value="zf-UBP"/>
    <property type="match status" value="1"/>
</dbReference>
<keyword evidence="8" id="KW-0479">Metal-binding</keyword>
<dbReference type="PROSITE" id="PS00972">
    <property type="entry name" value="USP_1"/>
    <property type="match status" value="1"/>
</dbReference>
<dbReference type="NCBIfam" id="TIGR01077">
    <property type="entry name" value="L13_A_E"/>
    <property type="match status" value="1"/>
</dbReference>
<dbReference type="SUPFAM" id="SSF57850">
    <property type="entry name" value="RING/U-box"/>
    <property type="match status" value="1"/>
</dbReference>
<dbReference type="EC" id="3.1.1.11" evidence="6"/>
<evidence type="ECO:0000256" key="7">
    <source>
        <dbReference type="ARBA" id="ARBA00022525"/>
    </source>
</evidence>
<dbReference type="Pfam" id="PF00443">
    <property type="entry name" value="UCH"/>
    <property type="match status" value="1"/>
</dbReference>